<evidence type="ECO:0000256" key="7">
    <source>
        <dbReference type="ARBA" id="ARBA00023136"/>
    </source>
</evidence>
<gene>
    <name evidence="11" type="ORF">ACFSGX_05955</name>
</gene>
<accession>A0ABW4TZ60</accession>
<dbReference type="Pfam" id="PF20154">
    <property type="entry name" value="LNT_N"/>
    <property type="match status" value="1"/>
</dbReference>
<keyword evidence="8" id="KW-0012">Acyltransferase</keyword>
<reference evidence="12" key="1">
    <citation type="journal article" date="2019" name="Int. J. Syst. Evol. Microbiol.">
        <title>The Global Catalogue of Microorganisms (GCM) 10K type strain sequencing project: providing services to taxonomists for standard genome sequencing and annotation.</title>
        <authorList>
            <consortium name="The Broad Institute Genomics Platform"/>
            <consortium name="The Broad Institute Genome Sequencing Center for Infectious Disease"/>
            <person name="Wu L."/>
            <person name="Ma J."/>
        </authorList>
    </citation>
    <scope>NUCLEOTIDE SEQUENCE [LARGE SCALE GENOMIC DNA]</scope>
    <source>
        <strain evidence="12">CGMCC 1.12702</strain>
    </source>
</reference>
<dbReference type="Gene3D" id="3.60.110.10">
    <property type="entry name" value="Carbon-nitrogen hydrolase"/>
    <property type="match status" value="1"/>
</dbReference>
<dbReference type="Pfam" id="PF00795">
    <property type="entry name" value="CN_hydrolase"/>
    <property type="match status" value="1"/>
</dbReference>
<dbReference type="PANTHER" id="PTHR38686:SF1">
    <property type="entry name" value="APOLIPOPROTEIN N-ACYLTRANSFERASE"/>
    <property type="match status" value="1"/>
</dbReference>
<dbReference type="InterPro" id="IPR036526">
    <property type="entry name" value="C-N_Hydrolase_sf"/>
</dbReference>
<keyword evidence="3" id="KW-1003">Cell membrane</keyword>
<comment type="caution">
    <text evidence="11">The sequence shown here is derived from an EMBL/GenBank/DDBJ whole genome shotgun (WGS) entry which is preliminary data.</text>
</comment>
<dbReference type="InterPro" id="IPR004563">
    <property type="entry name" value="Apolipo_AcylTrfase"/>
</dbReference>
<keyword evidence="6 9" id="KW-1133">Transmembrane helix</keyword>
<evidence type="ECO:0000256" key="8">
    <source>
        <dbReference type="ARBA" id="ARBA00023315"/>
    </source>
</evidence>
<evidence type="ECO:0000256" key="4">
    <source>
        <dbReference type="ARBA" id="ARBA00022679"/>
    </source>
</evidence>
<feature type="domain" description="CN hydrolase" evidence="10">
    <location>
        <begin position="219"/>
        <end position="439"/>
    </location>
</feature>
<dbReference type="Proteomes" id="UP001597400">
    <property type="component" value="Unassembled WGS sequence"/>
</dbReference>
<dbReference type="EMBL" id="JBHUGS010000002">
    <property type="protein sequence ID" value="MFD1950306.1"/>
    <property type="molecule type" value="Genomic_DNA"/>
</dbReference>
<evidence type="ECO:0000256" key="1">
    <source>
        <dbReference type="ARBA" id="ARBA00004651"/>
    </source>
</evidence>
<dbReference type="SUPFAM" id="SSF56317">
    <property type="entry name" value="Carbon-nitrogen hydrolase"/>
    <property type="match status" value="1"/>
</dbReference>
<evidence type="ECO:0000256" key="5">
    <source>
        <dbReference type="ARBA" id="ARBA00022692"/>
    </source>
</evidence>
<evidence type="ECO:0000313" key="11">
    <source>
        <dbReference type="EMBL" id="MFD1950306.1"/>
    </source>
</evidence>
<sequence length="489" mass="52356">MMPGIRRVALGHYGLAALSGGLLAMSYAMHPFWWAAWLAPAPVIVATLRAPVASRRRLSLLTGVIGGISSFSYHLTVGGWLAALLILALVTVAWSSAIRLAVTFAERRSFLPAVLAVPVTWAAIDTLLIHFSPHGSAGSIAYSQMNALPVIQVASLGGVPAVTFVVLLAGSLLGVLLARTPDVDRRGLRATSVLAAAAVGACLLFGVMRLHHATTAPGAKLALIATDGIRTQPRRWDAFWKSYGREITRVIGPDTIVLLPEAVVRLPAAAAEQAGRSLAAHAMQHRSTIVVGIIVDEAGRLTNRALIAQPDGSYRWYLKQYLVPGVEAGITPGTSPVVLRDPTTGIGVAICKDMHFPTLGRDYARKDARLMLVPANDFDVDDWLTARMTVLRGVESGSSIARAARHGISFVSDRYGRVIAERRSDSTMGTLLARAPADPGDATYYALFGDVFGWVCALVWAILLAFRTGRFSKQVARNGFRELDRISNS</sequence>
<feature type="transmembrane region" description="Helical" evidence="9">
    <location>
        <begin position="190"/>
        <end position="208"/>
    </location>
</feature>
<dbReference type="PANTHER" id="PTHR38686">
    <property type="entry name" value="APOLIPOPROTEIN N-ACYLTRANSFERASE"/>
    <property type="match status" value="1"/>
</dbReference>
<comment type="similarity">
    <text evidence="2">Belongs to the CN hydrolase family. Apolipoprotein N-acyltransferase subfamily.</text>
</comment>
<organism evidence="11 12">
    <name type="scientific">Sphingomonas arantia</name>
    <dbReference type="NCBI Taxonomy" id="1460676"/>
    <lineage>
        <taxon>Bacteria</taxon>
        <taxon>Pseudomonadati</taxon>
        <taxon>Pseudomonadota</taxon>
        <taxon>Alphaproteobacteria</taxon>
        <taxon>Sphingomonadales</taxon>
        <taxon>Sphingomonadaceae</taxon>
        <taxon>Sphingomonas</taxon>
    </lineage>
</organism>
<keyword evidence="7 9" id="KW-0472">Membrane</keyword>
<feature type="transmembrane region" description="Helical" evidence="9">
    <location>
        <begin position="81"/>
        <end position="102"/>
    </location>
</feature>
<evidence type="ECO:0000256" key="6">
    <source>
        <dbReference type="ARBA" id="ARBA00022989"/>
    </source>
</evidence>
<evidence type="ECO:0000256" key="9">
    <source>
        <dbReference type="SAM" id="Phobius"/>
    </source>
</evidence>
<evidence type="ECO:0000256" key="3">
    <source>
        <dbReference type="ARBA" id="ARBA00022475"/>
    </source>
</evidence>
<comment type="subcellular location">
    <subcellularLocation>
        <location evidence="1">Cell membrane</location>
        <topology evidence="1">Multi-pass membrane protein</topology>
    </subcellularLocation>
</comment>
<dbReference type="PROSITE" id="PS50263">
    <property type="entry name" value="CN_HYDROLASE"/>
    <property type="match status" value="1"/>
</dbReference>
<dbReference type="InterPro" id="IPR003010">
    <property type="entry name" value="C-N_Hydrolase"/>
</dbReference>
<evidence type="ECO:0000313" key="12">
    <source>
        <dbReference type="Proteomes" id="UP001597400"/>
    </source>
</evidence>
<protein>
    <submittedName>
        <fullName evidence="11">Nitrilase-related carbon-nitrogen hydrolase</fullName>
    </submittedName>
</protein>
<feature type="transmembrane region" description="Helical" evidence="9">
    <location>
        <begin position="109"/>
        <end position="131"/>
    </location>
</feature>
<evidence type="ECO:0000259" key="10">
    <source>
        <dbReference type="PROSITE" id="PS50263"/>
    </source>
</evidence>
<feature type="transmembrane region" description="Helical" evidence="9">
    <location>
        <begin position="444"/>
        <end position="466"/>
    </location>
</feature>
<keyword evidence="12" id="KW-1185">Reference proteome</keyword>
<keyword evidence="11" id="KW-0378">Hydrolase</keyword>
<dbReference type="RefSeq" id="WP_380928306.1">
    <property type="nucleotide sequence ID" value="NZ_JBHUGS010000002.1"/>
</dbReference>
<dbReference type="GO" id="GO:0016787">
    <property type="term" value="F:hydrolase activity"/>
    <property type="evidence" value="ECO:0007669"/>
    <property type="project" value="UniProtKB-KW"/>
</dbReference>
<dbReference type="InterPro" id="IPR045378">
    <property type="entry name" value="LNT_N"/>
</dbReference>
<evidence type="ECO:0000256" key="2">
    <source>
        <dbReference type="ARBA" id="ARBA00010065"/>
    </source>
</evidence>
<keyword evidence="4" id="KW-0808">Transferase</keyword>
<feature type="transmembrane region" description="Helical" evidence="9">
    <location>
        <begin position="151"/>
        <end position="178"/>
    </location>
</feature>
<name>A0ABW4TZ60_9SPHN</name>
<keyword evidence="5 9" id="KW-0812">Transmembrane</keyword>
<proteinExistence type="inferred from homology"/>